<reference evidence="2" key="1">
    <citation type="submission" date="2016-07" db="EMBL/GenBank/DDBJ databases">
        <authorList>
            <person name="Bretaudeau A."/>
        </authorList>
    </citation>
    <scope>NUCLEOTIDE SEQUENCE</scope>
    <source>
        <strain evidence="2">Rice</strain>
        <tissue evidence="2">Whole body</tissue>
    </source>
</reference>
<dbReference type="AlphaFoldDB" id="A0A2H1V5H8"/>
<name>A0A2H1V5H8_SPOFR</name>
<keyword evidence="1" id="KW-0812">Transmembrane</keyword>
<evidence type="ECO:0000256" key="1">
    <source>
        <dbReference type="SAM" id="Phobius"/>
    </source>
</evidence>
<sequence>MKPLNGQTKFTEQGAWLLTADHTIFCCFVIVIKIKLMSIQKSFFGKVVCNHEYSHVWCVCLVGRVVASATDEQGVSGSVGSTKYYWAFFGFSKNFSVLARSLELCPEYGNRLTTYYMGLITQMVKSGCTLYSCITCRNVHLCLPFGDKRRDVHWKQTAL</sequence>
<keyword evidence="1" id="KW-0472">Membrane</keyword>
<organism evidence="2">
    <name type="scientific">Spodoptera frugiperda</name>
    <name type="common">Fall armyworm</name>
    <dbReference type="NCBI Taxonomy" id="7108"/>
    <lineage>
        <taxon>Eukaryota</taxon>
        <taxon>Metazoa</taxon>
        <taxon>Ecdysozoa</taxon>
        <taxon>Arthropoda</taxon>
        <taxon>Hexapoda</taxon>
        <taxon>Insecta</taxon>
        <taxon>Pterygota</taxon>
        <taxon>Neoptera</taxon>
        <taxon>Endopterygota</taxon>
        <taxon>Lepidoptera</taxon>
        <taxon>Glossata</taxon>
        <taxon>Ditrysia</taxon>
        <taxon>Noctuoidea</taxon>
        <taxon>Noctuidae</taxon>
        <taxon>Amphipyrinae</taxon>
        <taxon>Spodoptera</taxon>
    </lineage>
</organism>
<evidence type="ECO:0000313" key="2">
    <source>
        <dbReference type="EMBL" id="SOQ36091.1"/>
    </source>
</evidence>
<keyword evidence="1" id="KW-1133">Transmembrane helix</keyword>
<gene>
    <name evidence="2" type="ORF">SFRICE_016126</name>
</gene>
<feature type="transmembrane region" description="Helical" evidence="1">
    <location>
        <begin position="15"/>
        <end position="36"/>
    </location>
</feature>
<proteinExistence type="predicted"/>
<dbReference type="EMBL" id="ODYU01000781">
    <property type="protein sequence ID" value="SOQ36091.1"/>
    <property type="molecule type" value="Genomic_DNA"/>
</dbReference>
<accession>A0A2H1V5H8</accession>
<protein>
    <submittedName>
        <fullName evidence="2">SFRICE_016126</fullName>
    </submittedName>
</protein>